<dbReference type="AlphaFoldDB" id="A0A3R7X980"/>
<keyword evidence="1" id="KW-0175">Coiled coil</keyword>
<feature type="coiled-coil region" evidence="1">
    <location>
        <begin position="48"/>
        <end position="116"/>
    </location>
</feature>
<proteinExistence type="predicted"/>
<evidence type="ECO:0000313" key="2">
    <source>
        <dbReference type="EMBL" id="RQM31351.1"/>
    </source>
</evidence>
<protein>
    <submittedName>
        <fullName evidence="2">Uncharacterized protein</fullName>
    </submittedName>
</protein>
<evidence type="ECO:0000313" key="3">
    <source>
        <dbReference type="Proteomes" id="UP000284702"/>
    </source>
</evidence>
<keyword evidence="3" id="KW-1185">Reference proteome</keyword>
<name>A0A3R7X980_APHAT</name>
<comment type="caution">
    <text evidence="2">The sequence shown here is derived from an EMBL/GenBank/DDBJ whole genome shotgun (WGS) entry which is preliminary data.</text>
</comment>
<dbReference type="EMBL" id="MZMZ02000086">
    <property type="protein sequence ID" value="RQM31351.1"/>
    <property type="molecule type" value="Genomic_DNA"/>
</dbReference>
<sequence length="384" mass="42938">MHTVLCHGIVDLRNSIQQNERSLSVPQEVRAAMASTLGSGPHDMSQARHALVEEVEFLKATLSEVNTEVLDLRTALIPRAERRDLASQLTAQTEKVTELERRVQEADQAMEVMTADVIDARGYITHSARLVAGKEGVVKLALQNKSLVVAEMSDLRRSLEVRGKPPNRREQLRVAQARIAQLEAQPLRLSASNLAWDILLTENQDLREAAKTQKARAKDSRVRNKNPRGYTETFQADALQTLGALELEKLLREKQASDDLGKKLQAFQESERTSATALLHANEHFQDAVPSFWDWVAQHLLVSEAAGVAPLIEAWTLSNPDHFKSCNESVGVISTKATRGLTEHLLRRVWVSVRPDTSVVRKEEVKVKVSYLAEAMTSYFPTFK</sequence>
<dbReference type="VEuPathDB" id="FungiDB:H257_09085"/>
<evidence type="ECO:0000256" key="1">
    <source>
        <dbReference type="SAM" id="Coils"/>
    </source>
</evidence>
<dbReference type="Proteomes" id="UP000284702">
    <property type="component" value="Unassembled WGS sequence"/>
</dbReference>
<reference evidence="2" key="1">
    <citation type="submission" date="2018-07" db="EMBL/GenBank/DDBJ databases">
        <title>Annotation of Aphanomyces astaci genome assembly.</title>
        <authorList>
            <person name="Studholme D.J."/>
        </authorList>
    </citation>
    <scope>NUCLEOTIDE SEQUENCE [LARGE SCALE GENOMIC DNA]</scope>
    <source>
        <strain evidence="2">Pc</strain>
    </source>
</reference>
<organism evidence="2 3">
    <name type="scientific">Aphanomyces astaci</name>
    <name type="common">Crayfish plague agent</name>
    <dbReference type="NCBI Taxonomy" id="112090"/>
    <lineage>
        <taxon>Eukaryota</taxon>
        <taxon>Sar</taxon>
        <taxon>Stramenopiles</taxon>
        <taxon>Oomycota</taxon>
        <taxon>Saprolegniomycetes</taxon>
        <taxon>Saprolegniales</taxon>
        <taxon>Verrucalvaceae</taxon>
        <taxon>Aphanomyces</taxon>
    </lineage>
</organism>
<accession>A0A3R7X980</accession>
<gene>
    <name evidence="2" type="ORF">B5M09_010830</name>
</gene>